<dbReference type="PANTHER" id="PTHR42976">
    <property type="entry name" value="BIFUNCTIONAL CHITINASE/LYSOZYME-RELATED"/>
    <property type="match status" value="1"/>
</dbReference>
<gene>
    <name evidence="3" type="ORF">STRTUCAR8_04579</name>
</gene>
<dbReference type="Gene3D" id="3.20.20.80">
    <property type="entry name" value="Glycosidases"/>
    <property type="match status" value="1"/>
</dbReference>
<evidence type="ECO:0000256" key="2">
    <source>
        <dbReference type="SAM" id="SignalP"/>
    </source>
</evidence>
<name>L7EZX6_STRT8</name>
<comment type="caution">
    <text evidence="3">The sequence shown here is derived from an EMBL/GenBank/DDBJ whole genome shotgun (WGS) entry which is preliminary data.</text>
</comment>
<dbReference type="InterPro" id="IPR052750">
    <property type="entry name" value="GH18_Chitinase"/>
</dbReference>
<proteinExistence type="predicted"/>
<dbReference type="PANTHER" id="PTHR42976:SF1">
    <property type="entry name" value="GH18 DOMAIN-CONTAINING PROTEIN-RELATED"/>
    <property type="match status" value="1"/>
</dbReference>
<feature type="signal peptide" evidence="2">
    <location>
        <begin position="1"/>
        <end position="28"/>
    </location>
</feature>
<feature type="chain" id="PRO_5039351004" description="Hydrolase" evidence="2">
    <location>
        <begin position="29"/>
        <end position="358"/>
    </location>
</feature>
<sequence>MRRFLRSAAGFTCLVALTCAGCSSGSDSDTNSNTDNAADSGSDAASETPSQQAVSSASPSANTASTTEFAPYVSATDASGNDSAGSPATYNLAFVISDGTTCTPKWNGTTAIGDSAVKSRIAKLTAPGGSVRVSFGGASGKELAEVCDSASALAKAYGAALDAAGSTQADFDVEGDTLTDSASVELRSKAIALLQKERTDLSVTFTLPVMPIGLDDDSVALLDSANNNSVQVSTVNIMTMNYSSEYAGDMGQYALASAAATHDQLADIFGLSEAGAWQGMALTSMIGVNDVDNETFSLADAAEVRAFAEKKGLRGFRCGRRSGTRSARKELPLLMTRRPIAVGFLRMQGLLGRRFRDE</sequence>
<dbReference type="InterPro" id="IPR017853">
    <property type="entry name" value="GH"/>
</dbReference>
<dbReference type="EMBL" id="AEJB01000465">
    <property type="protein sequence ID" value="ELP64276.1"/>
    <property type="molecule type" value="Genomic_DNA"/>
</dbReference>
<evidence type="ECO:0000313" key="4">
    <source>
        <dbReference type="Proteomes" id="UP000010931"/>
    </source>
</evidence>
<dbReference type="Proteomes" id="UP000010931">
    <property type="component" value="Unassembled WGS sequence"/>
</dbReference>
<evidence type="ECO:0000256" key="1">
    <source>
        <dbReference type="SAM" id="MobiDB-lite"/>
    </source>
</evidence>
<evidence type="ECO:0008006" key="5">
    <source>
        <dbReference type="Google" id="ProtNLM"/>
    </source>
</evidence>
<accession>L7EZX6</accession>
<keyword evidence="2" id="KW-0732">Signal</keyword>
<feature type="region of interest" description="Disordered" evidence="1">
    <location>
        <begin position="23"/>
        <end position="64"/>
    </location>
</feature>
<dbReference type="CDD" id="cd06543">
    <property type="entry name" value="GH18_PF-ChiA-like"/>
    <property type="match status" value="1"/>
</dbReference>
<organism evidence="3 4">
    <name type="scientific">Streptomyces turgidiscabies (strain Car8)</name>
    <dbReference type="NCBI Taxonomy" id="698760"/>
    <lineage>
        <taxon>Bacteria</taxon>
        <taxon>Bacillati</taxon>
        <taxon>Actinomycetota</taxon>
        <taxon>Actinomycetes</taxon>
        <taxon>Kitasatosporales</taxon>
        <taxon>Streptomycetaceae</taxon>
        <taxon>Streptomyces</taxon>
    </lineage>
</organism>
<dbReference type="STRING" id="85558.T45_07267"/>
<reference evidence="3 4" key="1">
    <citation type="journal article" date="2011" name="Plasmid">
        <title>Streptomyces turgidiscabies Car8 contains a modular pathogenicity island that shares virulence genes with other actinobacterial plant pathogens.</title>
        <authorList>
            <person name="Huguet-Tapia J.C."/>
            <person name="Badger J.H."/>
            <person name="Loria R."/>
            <person name="Pettis G.S."/>
        </authorList>
    </citation>
    <scope>NUCLEOTIDE SEQUENCE [LARGE SCALE GENOMIC DNA]</scope>
    <source>
        <strain evidence="3 4">Car8</strain>
    </source>
</reference>
<keyword evidence="4" id="KW-1185">Reference proteome</keyword>
<dbReference type="AlphaFoldDB" id="L7EZX6"/>
<dbReference type="PATRIC" id="fig|698760.3.peg.6844"/>
<dbReference type="SUPFAM" id="SSF51445">
    <property type="entry name" value="(Trans)glycosidases"/>
    <property type="match status" value="1"/>
</dbReference>
<evidence type="ECO:0000313" key="3">
    <source>
        <dbReference type="EMBL" id="ELP64276.1"/>
    </source>
</evidence>
<protein>
    <recommendedName>
        <fullName evidence="5">Hydrolase</fullName>
    </recommendedName>
</protein>